<accession>A0A5C6EC28</accession>
<gene>
    <name evidence="1" type="ORF">Poly51_59680</name>
</gene>
<proteinExistence type="predicted"/>
<dbReference type="RefSeq" id="WP_146462354.1">
    <property type="nucleotide sequence ID" value="NZ_SJPW01000010.1"/>
</dbReference>
<dbReference type="AlphaFoldDB" id="A0A5C6EC28"/>
<comment type="caution">
    <text evidence="1">The sequence shown here is derived from an EMBL/GenBank/DDBJ whole genome shotgun (WGS) entry which is preliminary data.</text>
</comment>
<sequence>MAVRNFPARSRLRVTFRYKGAFVQMRFHAVSVISTFIDTQIRAIHSSFFHGKASRGGTFPTAENALLAFDVETPLRLHKNIHNIADFFLPEHQLVISERVAEHFREHPSLSLDAVSFAVLYDYPYSIDDASCGFDDYDSQMSFIDRQADVPDLHNRVGSYFHVRMPPVFRVRELFPDAPLVDVTIKYGPTPLPISADVFAAHPMYSTGSATIMSDDVFRRVEPFINWTYFKHLEFGQTG</sequence>
<reference evidence="1 2" key="1">
    <citation type="submission" date="2019-02" db="EMBL/GenBank/DDBJ databases">
        <title>Deep-cultivation of Planctomycetes and their phenomic and genomic characterization uncovers novel biology.</title>
        <authorList>
            <person name="Wiegand S."/>
            <person name="Jogler M."/>
            <person name="Boedeker C."/>
            <person name="Pinto D."/>
            <person name="Vollmers J."/>
            <person name="Rivas-Marin E."/>
            <person name="Kohn T."/>
            <person name="Peeters S.H."/>
            <person name="Heuer A."/>
            <person name="Rast P."/>
            <person name="Oberbeckmann S."/>
            <person name="Bunk B."/>
            <person name="Jeske O."/>
            <person name="Meyerdierks A."/>
            <person name="Storesund J.E."/>
            <person name="Kallscheuer N."/>
            <person name="Luecker S."/>
            <person name="Lage O.M."/>
            <person name="Pohl T."/>
            <person name="Merkel B.J."/>
            <person name="Hornburger P."/>
            <person name="Mueller R.-W."/>
            <person name="Bruemmer F."/>
            <person name="Labrenz M."/>
            <person name="Spormann A.M."/>
            <person name="Op Den Camp H."/>
            <person name="Overmann J."/>
            <person name="Amann R."/>
            <person name="Jetten M.S.M."/>
            <person name="Mascher T."/>
            <person name="Medema M.H."/>
            <person name="Devos D.P."/>
            <person name="Kaster A.-K."/>
            <person name="Ovreas L."/>
            <person name="Rohde M."/>
            <person name="Galperin M.Y."/>
            <person name="Jogler C."/>
        </authorList>
    </citation>
    <scope>NUCLEOTIDE SEQUENCE [LARGE SCALE GENOMIC DNA]</scope>
    <source>
        <strain evidence="1 2">Poly51</strain>
    </source>
</reference>
<dbReference type="EMBL" id="SJPW01000010">
    <property type="protein sequence ID" value="TWU44699.1"/>
    <property type="molecule type" value="Genomic_DNA"/>
</dbReference>
<dbReference type="OrthoDB" id="9821091at2"/>
<evidence type="ECO:0000313" key="2">
    <source>
        <dbReference type="Proteomes" id="UP000318288"/>
    </source>
</evidence>
<name>A0A5C6EC28_9BACT</name>
<protein>
    <submittedName>
        <fullName evidence="1">Uncharacterized protein</fullName>
    </submittedName>
</protein>
<keyword evidence="2" id="KW-1185">Reference proteome</keyword>
<organism evidence="1 2">
    <name type="scientific">Rubripirellula tenax</name>
    <dbReference type="NCBI Taxonomy" id="2528015"/>
    <lineage>
        <taxon>Bacteria</taxon>
        <taxon>Pseudomonadati</taxon>
        <taxon>Planctomycetota</taxon>
        <taxon>Planctomycetia</taxon>
        <taxon>Pirellulales</taxon>
        <taxon>Pirellulaceae</taxon>
        <taxon>Rubripirellula</taxon>
    </lineage>
</organism>
<dbReference type="Proteomes" id="UP000318288">
    <property type="component" value="Unassembled WGS sequence"/>
</dbReference>
<evidence type="ECO:0000313" key="1">
    <source>
        <dbReference type="EMBL" id="TWU44699.1"/>
    </source>
</evidence>